<protein>
    <submittedName>
        <fullName evidence="3">Metallo-beta-lactamase class B</fullName>
    </submittedName>
</protein>
<dbReference type="AlphaFoldDB" id="A0A1G7NW94"/>
<name>A0A1G7NW94_CHIFI</name>
<dbReference type="InterPro" id="IPR036866">
    <property type="entry name" value="RibonucZ/Hydroxyglut_hydro"/>
</dbReference>
<evidence type="ECO:0000313" key="4">
    <source>
        <dbReference type="Proteomes" id="UP000199045"/>
    </source>
</evidence>
<dbReference type="InterPro" id="IPR050855">
    <property type="entry name" value="NDM-1-like"/>
</dbReference>
<evidence type="ECO:0000313" key="3">
    <source>
        <dbReference type="EMBL" id="SDF78358.1"/>
    </source>
</evidence>
<dbReference type="SMART" id="SM00849">
    <property type="entry name" value="Lactamase_B"/>
    <property type="match status" value="1"/>
</dbReference>
<keyword evidence="1" id="KW-0732">Signal</keyword>
<dbReference type="PANTHER" id="PTHR42951">
    <property type="entry name" value="METALLO-BETA-LACTAMASE DOMAIN-CONTAINING"/>
    <property type="match status" value="1"/>
</dbReference>
<dbReference type="PANTHER" id="PTHR42951:SF17">
    <property type="entry name" value="METALLO-BETA-LACTAMASE DOMAIN-CONTAINING PROTEIN"/>
    <property type="match status" value="1"/>
</dbReference>
<reference evidence="3 4" key="1">
    <citation type="submission" date="2016-10" db="EMBL/GenBank/DDBJ databases">
        <authorList>
            <person name="de Groot N.N."/>
        </authorList>
    </citation>
    <scope>NUCLEOTIDE SEQUENCE [LARGE SCALE GENOMIC DNA]</scope>
    <source>
        <strain evidence="3 4">DSM 527</strain>
    </source>
</reference>
<dbReference type="Gene3D" id="3.60.15.10">
    <property type="entry name" value="Ribonuclease Z/Hydroxyacylglutathione hydrolase-like"/>
    <property type="match status" value="1"/>
</dbReference>
<evidence type="ECO:0000256" key="1">
    <source>
        <dbReference type="SAM" id="SignalP"/>
    </source>
</evidence>
<organism evidence="3 4">
    <name type="scientific">Chitinophaga filiformis</name>
    <name type="common">Myxococcus filiformis</name>
    <name type="synonym">Flexibacter filiformis</name>
    <dbReference type="NCBI Taxonomy" id="104663"/>
    <lineage>
        <taxon>Bacteria</taxon>
        <taxon>Pseudomonadati</taxon>
        <taxon>Bacteroidota</taxon>
        <taxon>Chitinophagia</taxon>
        <taxon>Chitinophagales</taxon>
        <taxon>Chitinophagaceae</taxon>
        <taxon>Chitinophaga</taxon>
    </lineage>
</organism>
<feature type="domain" description="Metallo-beta-lactamase" evidence="2">
    <location>
        <begin position="68"/>
        <end position="259"/>
    </location>
</feature>
<dbReference type="SUPFAM" id="SSF56281">
    <property type="entry name" value="Metallo-hydrolase/oxidoreductase"/>
    <property type="match status" value="1"/>
</dbReference>
<feature type="signal peptide" evidence="1">
    <location>
        <begin position="1"/>
        <end position="35"/>
    </location>
</feature>
<evidence type="ECO:0000259" key="2">
    <source>
        <dbReference type="SMART" id="SM00849"/>
    </source>
</evidence>
<dbReference type="STRING" id="104663.SAMN04488121_102970"/>
<dbReference type="NCBIfam" id="NF012229">
    <property type="entry name" value="bla_class_B_core"/>
    <property type="match status" value="1"/>
</dbReference>
<dbReference type="Proteomes" id="UP000199045">
    <property type="component" value="Unassembled WGS sequence"/>
</dbReference>
<sequence>MKYLCPLQFYQMPKIFLKNTLLATAISLSTLMANAQQVHEPNLNKPEWSAAYQPFRIAGNLYYVGTYDLCSYLITTPKGNILINTGLAASAPMIKANIEALGFKLSDTKILLTSQAHFDHMGAMAAIKKMTGAKLMVDAGDSAVVNDGGSSDYAMGGSDTMLFQPVKIDRILHDKDVIKLGDMQITMLHHPGHTKGSCSFLFDVKDEKRSYKVLIANMPTIITERSFSDIPAYPSIASDYAYTLKAMKGLSFDLWVASHASQFDLHKKHQSGDAYNPAAFMDRKGYDDNLDDLQKEYDQKMNTTGK</sequence>
<dbReference type="NCBIfam" id="NF033105">
    <property type="entry name" value="bla_subclass_B3"/>
    <property type="match status" value="1"/>
</dbReference>
<dbReference type="Pfam" id="PF00753">
    <property type="entry name" value="Lactamase_B"/>
    <property type="match status" value="1"/>
</dbReference>
<proteinExistence type="predicted"/>
<gene>
    <name evidence="3" type="ORF">SAMN04488121_102970</name>
</gene>
<dbReference type="EMBL" id="FNBN01000002">
    <property type="protein sequence ID" value="SDF78358.1"/>
    <property type="molecule type" value="Genomic_DNA"/>
</dbReference>
<dbReference type="InterPro" id="IPR001279">
    <property type="entry name" value="Metallo-B-lactamas"/>
</dbReference>
<accession>A0A1G7NW94</accession>
<feature type="chain" id="PRO_5011597378" evidence="1">
    <location>
        <begin position="36"/>
        <end position="306"/>
    </location>
</feature>